<dbReference type="EMBL" id="JAAAMG010000012">
    <property type="protein sequence ID" value="NDW05825.1"/>
    <property type="molecule type" value="Genomic_DNA"/>
</dbReference>
<dbReference type="NCBIfam" id="TIGR03353">
    <property type="entry name" value="VI_chp_4"/>
    <property type="match status" value="1"/>
</dbReference>
<comment type="caution">
    <text evidence="1">The sequence shown here is derived from an EMBL/GenBank/DDBJ whole genome shotgun (WGS) entry which is preliminary data.</text>
</comment>
<organism evidence="1 2">
    <name type="scientific">Jiella pacifica</name>
    <dbReference type="NCBI Taxonomy" id="2696469"/>
    <lineage>
        <taxon>Bacteria</taxon>
        <taxon>Pseudomonadati</taxon>
        <taxon>Pseudomonadota</taxon>
        <taxon>Alphaproteobacteria</taxon>
        <taxon>Hyphomicrobiales</taxon>
        <taxon>Aurantimonadaceae</taxon>
        <taxon>Jiella</taxon>
    </lineage>
</organism>
<dbReference type="PANTHER" id="PTHR35566">
    <property type="entry name" value="BLR3599 PROTEIN"/>
    <property type="match status" value="1"/>
</dbReference>
<dbReference type="AlphaFoldDB" id="A0A6N9T6J3"/>
<dbReference type="InterPro" id="IPR010263">
    <property type="entry name" value="T6SS_TssK"/>
</dbReference>
<keyword evidence="2" id="KW-1185">Reference proteome</keyword>
<evidence type="ECO:0000313" key="1">
    <source>
        <dbReference type="EMBL" id="NDW05825.1"/>
    </source>
</evidence>
<dbReference type="PANTHER" id="PTHR35566:SF1">
    <property type="entry name" value="TYPE VI SECRETION SYSTEM BASEPLATE COMPONENT TSSK1"/>
    <property type="match status" value="1"/>
</dbReference>
<sequence>MSWYSKVAWTEGLFLRQHHLQQHDRYLEKLIECRVRHLSPYPWGFAEIEIDGDLAQQSKFALRKAAGIMPDGTPFDMPGVSPLPQPVEVAAEAGNLFAWLTMPAAIALGRELDMAEASSASRYVTGTFKTIDSVSAMPLEEAIEVAHPRLALDIRETPRPGFHCLKVARIVEVRDRTIVFDQSFAPPVLVLDASRVVAGFAERVIGWVDNHLATLARFAADPSSRGGLQNIDYLRLQMLNRVIGGLKHLAASRYTHPIELYRELLSIAGELSTFSPERRARTYRPYDQDDLRASFEPVLDDIQRLLNIDIGRPIRLDLEERDKNQFVAPIKNRNLFRDAVFVLEVSAARPQGQIRARFPDLCKIGPTTCMEEIVHMHLPGIQLIEMPTPPRQIQTFSDRVYFRLDKQSPHWPEFSVAPGIGIQVSADWPELSMELWAIQEGYR</sequence>
<evidence type="ECO:0000313" key="2">
    <source>
        <dbReference type="Proteomes" id="UP000469011"/>
    </source>
</evidence>
<gene>
    <name evidence="1" type="primary">tssK</name>
    <name evidence="1" type="ORF">GTK09_15475</name>
</gene>
<accession>A0A6N9T6J3</accession>
<dbReference type="Pfam" id="PF05936">
    <property type="entry name" value="T6SS_VasE"/>
    <property type="match status" value="1"/>
</dbReference>
<dbReference type="Proteomes" id="UP000469011">
    <property type="component" value="Unassembled WGS sequence"/>
</dbReference>
<dbReference type="RefSeq" id="WP_163464087.1">
    <property type="nucleotide sequence ID" value="NZ_JAAAMG010000012.1"/>
</dbReference>
<reference evidence="1 2" key="1">
    <citation type="submission" date="2020-01" db="EMBL/GenBank/DDBJ databases">
        <title>Jiella pacifica sp. nov.</title>
        <authorList>
            <person name="Xue Z."/>
            <person name="Zhu S."/>
            <person name="Chen J."/>
            <person name="Yang J."/>
        </authorList>
    </citation>
    <scope>NUCLEOTIDE SEQUENCE [LARGE SCALE GENOMIC DNA]</scope>
    <source>
        <strain evidence="1 2">40Bstr34</strain>
    </source>
</reference>
<name>A0A6N9T6J3_9HYPH</name>
<proteinExistence type="predicted"/>
<protein>
    <submittedName>
        <fullName evidence="1">Type VI secretion system baseplate subunit TssK</fullName>
    </submittedName>
</protein>